<dbReference type="InterPro" id="IPR011127">
    <property type="entry name" value="Dala_Dala_lig_N"/>
</dbReference>
<dbReference type="NCBIfam" id="NF002528">
    <property type="entry name" value="PRK01966.1-4"/>
    <property type="match status" value="1"/>
</dbReference>
<keyword evidence="15 21" id="KW-0464">Manganese</keyword>
<keyword evidence="11 22" id="KW-0067">ATP-binding</keyword>
<keyword evidence="16 19" id="KW-0961">Cell wall biogenesis/degradation</keyword>
<feature type="binding site" evidence="21">
    <location>
        <position position="340"/>
    </location>
    <ligand>
        <name>Mg(2+)</name>
        <dbReference type="ChEBI" id="CHEBI:18420"/>
        <label>2</label>
    </ligand>
</feature>
<organism evidence="24 25">
    <name type="scientific">Candidatus Kuenenbacteria bacterium CG1_02_38_13</name>
    <dbReference type="NCBI Taxonomy" id="1805235"/>
    <lineage>
        <taxon>Bacteria</taxon>
        <taxon>Candidatus Kueneniibacteriota</taxon>
    </lineage>
</organism>
<feature type="active site" evidence="20">
    <location>
        <position position="17"/>
    </location>
</feature>
<dbReference type="HAMAP" id="MF_00047">
    <property type="entry name" value="Dala_Dala_lig"/>
    <property type="match status" value="1"/>
</dbReference>
<dbReference type="FunFam" id="3.30.470.20:FF:000008">
    <property type="entry name" value="D-alanine--D-alanine ligase"/>
    <property type="match status" value="1"/>
</dbReference>
<dbReference type="PROSITE" id="PS50975">
    <property type="entry name" value="ATP_GRASP"/>
    <property type="match status" value="1"/>
</dbReference>
<evidence type="ECO:0000256" key="7">
    <source>
        <dbReference type="ARBA" id="ARBA00022490"/>
    </source>
</evidence>
<dbReference type="PROSITE" id="PS00844">
    <property type="entry name" value="DALA_DALA_LIGASE_2"/>
    <property type="match status" value="1"/>
</dbReference>
<comment type="cofactor">
    <cofactor evidence="21">
        <name>Mg(2+)</name>
        <dbReference type="ChEBI" id="CHEBI:18420"/>
    </cofactor>
    <cofactor evidence="21">
        <name>Mn(2+)</name>
        <dbReference type="ChEBI" id="CHEBI:29035"/>
    </cofactor>
    <text evidence="21">Binds 2 magnesium or manganese ions per subunit.</text>
</comment>
<feature type="domain" description="ATP-grasp" evidence="23">
    <location>
        <begin position="160"/>
        <end position="373"/>
    </location>
</feature>
<dbReference type="InterPro" id="IPR000291">
    <property type="entry name" value="D-Ala_lig_Van_CS"/>
</dbReference>
<evidence type="ECO:0000256" key="14">
    <source>
        <dbReference type="ARBA" id="ARBA00022984"/>
    </source>
</evidence>
<evidence type="ECO:0000256" key="8">
    <source>
        <dbReference type="ARBA" id="ARBA00022598"/>
    </source>
</evidence>
<evidence type="ECO:0000256" key="16">
    <source>
        <dbReference type="ARBA" id="ARBA00023316"/>
    </source>
</evidence>
<dbReference type="PANTHER" id="PTHR23132:SF25">
    <property type="entry name" value="D-ALANINE--D-ALANINE LIGASE A"/>
    <property type="match status" value="1"/>
</dbReference>
<evidence type="ECO:0000256" key="13">
    <source>
        <dbReference type="ARBA" id="ARBA00022960"/>
    </source>
</evidence>
<comment type="function">
    <text evidence="2 19">Cell wall formation.</text>
</comment>
<evidence type="ECO:0000256" key="20">
    <source>
        <dbReference type="PIRSR" id="PIRSR039102-1"/>
    </source>
</evidence>
<dbReference type="InterPro" id="IPR011095">
    <property type="entry name" value="Dala_Dala_lig_C"/>
</dbReference>
<evidence type="ECO:0000313" key="25">
    <source>
        <dbReference type="Proteomes" id="UP000182465"/>
    </source>
</evidence>
<feature type="active site" evidence="20">
    <location>
        <position position="215"/>
    </location>
</feature>
<feature type="active site" evidence="20">
    <location>
        <position position="351"/>
    </location>
</feature>
<dbReference type="NCBIfam" id="TIGR01205">
    <property type="entry name" value="D_ala_D_alaTIGR"/>
    <property type="match status" value="1"/>
</dbReference>
<evidence type="ECO:0000256" key="22">
    <source>
        <dbReference type="PROSITE-ProRule" id="PRU00409"/>
    </source>
</evidence>
<dbReference type="FunFam" id="3.30.1490.20:FF:000007">
    <property type="entry name" value="D-alanine--D-alanine ligase"/>
    <property type="match status" value="1"/>
</dbReference>
<evidence type="ECO:0000256" key="12">
    <source>
        <dbReference type="ARBA" id="ARBA00022842"/>
    </source>
</evidence>
<feature type="binding site" evidence="21">
    <location>
        <position position="342"/>
    </location>
    <ligand>
        <name>Mg(2+)</name>
        <dbReference type="ChEBI" id="CHEBI:18420"/>
        <label>2</label>
    </ligand>
</feature>
<evidence type="ECO:0000256" key="15">
    <source>
        <dbReference type="ARBA" id="ARBA00023211"/>
    </source>
</evidence>
<name>A0A1J4U4I4_9BACT</name>
<dbReference type="SUPFAM" id="SSF56059">
    <property type="entry name" value="Glutathione synthetase ATP-binding domain-like"/>
    <property type="match status" value="1"/>
</dbReference>
<dbReference type="Proteomes" id="UP000182465">
    <property type="component" value="Unassembled WGS sequence"/>
</dbReference>
<proteinExistence type="inferred from homology"/>
<evidence type="ECO:0000256" key="18">
    <source>
        <dbReference type="ARBA" id="ARBA00060592"/>
    </source>
</evidence>
<gene>
    <name evidence="19" type="primary">ddl</name>
    <name evidence="24" type="ORF">AUJ29_01885</name>
</gene>
<comment type="subcellular location">
    <subcellularLocation>
        <location evidence="3 19">Cytoplasm</location>
    </subcellularLocation>
</comment>
<keyword evidence="13 19" id="KW-0133">Cell shape</keyword>
<feature type="binding site" evidence="21">
    <location>
        <position position="326"/>
    </location>
    <ligand>
        <name>Mg(2+)</name>
        <dbReference type="ChEBI" id="CHEBI:18420"/>
        <label>1</label>
    </ligand>
</feature>
<dbReference type="PANTHER" id="PTHR23132">
    <property type="entry name" value="D-ALANINE--D-ALANINE LIGASE"/>
    <property type="match status" value="1"/>
</dbReference>
<dbReference type="AlphaFoldDB" id="A0A1J4U4I4"/>
<comment type="pathway">
    <text evidence="4 19">Cell wall biogenesis; peptidoglycan biosynthesis.</text>
</comment>
<comment type="catalytic activity">
    <reaction evidence="17 19">
        <text>2 D-alanine + ATP = D-alanyl-D-alanine + ADP + phosphate + H(+)</text>
        <dbReference type="Rhea" id="RHEA:11224"/>
        <dbReference type="ChEBI" id="CHEBI:15378"/>
        <dbReference type="ChEBI" id="CHEBI:30616"/>
        <dbReference type="ChEBI" id="CHEBI:43474"/>
        <dbReference type="ChEBI" id="CHEBI:57416"/>
        <dbReference type="ChEBI" id="CHEBI:57822"/>
        <dbReference type="ChEBI" id="CHEBI:456216"/>
        <dbReference type="EC" id="6.3.2.4"/>
    </reaction>
</comment>
<evidence type="ECO:0000256" key="11">
    <source>
        <dbReference type="ARBA" id="ARBA00022840"/>
    </source>
</evidence>
<accession>A0A1J4U4I4</accession>
<keyword evidence="8 19" id="KW-0436">Ligase</keyword>
<reference evidence="24 25" key="1">
    <citation type="journal article" date="2016" name="Environ. Microbiol.">
        <title>Genomic resolution of a cold subsurface aquifer community provides metabolic insights for novel microbes adapted to high CO concentrations.</title>
        <authorList>
            <person name="Probst A.J."/>
            <person name="Castelle C.J."/>
            <person name="Singh A."/>
            <person name="Brown C.T."/>
            <person name="Anantharaman K."/>
            <person name="Sharon I."/>
            <person name="Hug L.A."/>
            <person name="Burstein D."/>
            <person name="Emerson J.B."/>
            <person name="Thomas B.C."/>
            <person name="Banfield J.F."/>
        </authorList>
    </citation>
    <scope>NUCLEOTIDE SEQUENCE [LARGE SCALE GENOMIC DNA]</scope>
    <source>
        <strain evidence="24">CG1_02_38_13</strain>
    </source>
</reference>
<dbReference type="EMBL" id="MNVB01000040">
    <property type="protein sequence ID" value="OIO17167.1"/>
    <property type="molecule type" value="Genomic_DNA"/>
</dbReference>
<dbReference type="GO" id="GO:0008716">
    <property type="term" value="F:D-alanine-D-alanine ligase activity"/>
    <property type="evidence" value="ECO:0007669"/>
    <property type="project" value="UniProtKB-UniRule"/>
</dbReference>
<dbReference type="Pfam" id="PF01820">
    <property type="entry name" value="Dala_Dala_lig_N"/>
    <property type="match status" value="1"/>
</dbReference>
<dbReference type="GO" id="GO:0046872">
    <property type="term" value="F:metal ion binding"/>
    <property type="evidence" value="ECO:0007669"/>
    <property type="project" value="UniProtKB-KW"/>
</dbReference>
<dbReference type="InterPro" id="IPR011761">
    <property type="entry name" value="ATP-grasp"/>
</dbReference>
<evidence type="ECO:0000256" key="1">
    <source>
        <dbReference type="ARBA" id="ARBA00001936"/>
    </source>
</evidence>
<dbReference type="GO" id="GO:0008360">
    <property type="term" value="P:regulation of cell shape"/>
    <property type="evidence" value="ECO:0007669"/>
    <property type="project" value="UniProtKB-KW"/>
</dbReference>
<keyword evidence="12 21" id="KW-0460">Magnesium</keyword>
<dbReference type="SUPFAM" id="SSF52440">
    <property type="entry name" value="PreATP-grasp domain"/>
    <property type="match status" value="1"/>
</dbReference>
<evidence type="ECO:0000259" key="23">
    <source>
        <dbReference type="PROSITE" id="PS50975"/>
    </source>
</evidence>
<dbReference type="InterPro" id="IPR005905">
    <property type="entry name" value="D_ala_D_ala"/>
</dbReference>
<dbReference type="Gene3D" id="3.30.1490.20">
    <property type="entry name" value="ATP-grasp fold, A domain"/>
    <property type="match status" value="1"/>
</dbReference>
<evidence type="ECO:0000256" key="2">
    <source>
        <dbReference type="ARBA" id="ARBA00003921"/>
    </source>
</evidence>
<dbReference type="InterPro" id="IPR016185">
    <property type="entry name" value="PreATP-grasp_dom_sf"/>
</dbReference>
<dbReference type="InterPro" id="IPR013815">
    <property type="entry name" value="ATP_grasp_subdomain_1"/>
</dbReference>
<sequence>MTKKMNVAVIFGGRSGEHEVSLVSADFIIKTLDKKKYNVIRIGITKDGQWIAGENSLDLLKSGDILKALKATLTPDTNIKSLVQICNKNYKELRIMSSNTNSHVNCGLQITDKIDVVFPVLHGTYGEDGTIQGLFELADLPYVGSGVLGSAVAMDKITQKNICMAANLPMADWVWLTKKEWHWLKKNKDVFKKWLNSTEKKLGFPIFVKPSNLGSSVGISKVKNRGEFIKAINLAGRFDRRIVVEKGVEDMMEIEVAVLGNGKPEASIPGQIIPSGEFYDYSAKYVDDRSEKIIPAPLPEKIIRQIQNIAVEAFKLLDCAGMARVDFFVEKKSYKIYLSEINTIPGFTSISMYPKLWQASGVSPQKLLDILIRLALERHGEKKQLITSIQMKDEWYK</sequence>
<evidence type="ECO:0000256" key="4">
    <source>
        <dbReference type="ARBA" id="ARBA00004752"/>
    </source>
</evidence>
<dbReference type="GO" id="GO:0005524">
    <property type="term" value="F:ATP binding"/>
    <property type="evidence" value="ECO:0007669"/>
    <property type="project" value="UniProtKB-UniRule"/>
</dbReference>
<dbReference type="GO" id="GO:0005829">
    <property type="term" value="C:cytosol"/>
    <property type="evidence" value="ECO:0007669"/>
    <property type="project" value="TreeGrafter"/>
</dbReference>
<dbReference type="Gene3D" id="3.40.50.20">
    <property type="match status" value="1"/>
</dbReference>
<protein>
    <recommendedName>
        <fullName evidence="6 19">D-alanine--D-alanine ligase</fullName>
        <ecNumber evidence="6 19">6.3.2.4</ecNumber>
    </recommendedName>
    <alternativeName>
        <fullName evidence="19">D-Ala-D-Ala ligase</fullName>
    </alternativeName>
    <alternativeName>
        <fullName evidence="19">D-alanylalanine synthetase</fullName>
    </alternativeName>
</protein>
<evidence type="ECO:0000256" key="5">
    <source>
        <dbReference type="ARBA" id="ARBA00010871"/>
    </source>
</evidence>
<comment type="pathway">
    <text evidence="18">Glycan biosynthesis.</text>
</comment>
<comment type="cofactor">
    <cofactor evidence="1">
        <name>Mn(2+)</name>
        <dbReference type="ChEBI" id="CHEBI:29035"/>
    </cofactor>
</comment>
<dbReference type="PIRSF" id="PIRSF039102">
    <property type="entry name" value="Ddl/VanB"/>
    <property type="match status" value="1"/>
</dbReference>
<keyword evidence="14 19" id="KW-0573">Peptidoglycan synthesis</keyword>
<keyword evidence="7 19" id="KW-0963">Cytoplasm</keyword>
<evidence type="ECO:0000256" key="9">
    <source>
        <dbReference type="ARBA" id="ARBA00022723"/>
    </source>
</evidence>
<keyword evidence="9 21" id="KW-0479">Metal-binding</keyword>
<dbReference type="UniPathway" id="UPA00219"/>
<dbReference type="Gene3D" id="3.30.470.20">
    <property type="entry name" value="ATP-grasp fold, B domain"/>
    <property type="match status" value="1"/>
</dbReference>
<evidence type="ECO:0000256" key="17">
    <source>
        <dbReference type="ARBA" id="ARBA00047614"/>
    </source>
</evidence>
<evidence type="ECO:0000256" key="3">
    <source>
        <dbReference type="ARBA" id="ARBA00004496"/>
    </source>
</evidence>
<dbReference type="Pfam" id="PF07478">
    <property type="entry name" value="Dala_Dala_lig_C"/>
    <property type="match status" value="1"/>
</dbReference>
<comment type="similarity">
    <text evidence="5 19">Belongs to the D-alanine--D-alanine ligase family.</text>
</comment>
<evidence type="ECO:0000256" key="10">
    <source>
        <dbReference type="ARBA" id="ARBA00022741"/>
    </source>
</evidence>
<dbReference type="GO" id="GO:0071555">
    <property type="term" value="P:cell wall organization"/>
    <property type="evidence" value="ECO:0007669"/>
    <property type="project" value="UniProtKB-KW"/>
</dbReference>
<evidence type="ECO:0000256" key="21">
    <source>
        <dbReference type="PIRSR" id="PIRSR039102-3"/>
    </source>
</evidence>
<dbReference type="PROSITE" id="PS00843">
    <property type="entry name" value="DALA_DALA_LIGASE_1"/>
    <property type="match status" value="1"/>
</dbReference>
<dbReference type="EC" id="6.3.2.4" evidence="6 19"/>
<dbReference type="GO" id="GO:0009252">
    <property type="term" value="P:peptidoglycan biosynthetic process"/>
    <property type="evidence" value="ECO:0007669"/>
    <property type="project" value="UniProtKB-UniRule"/>
</dbReference>
<feature type="binding site" evidence="21">
    <location>
        <position position="340"/>
    </location>
    <ligand>
        <name>Mg(2+)</name>
        <dbReference type="ChEBI" id="CHEBI:18420"/>
        <label>1</label>
    </ligand>
</feature>
<evidence type="ECO:0000256" key="19">
    <source>
        <dbReference type="HAMAP-Rule" id="MF_00047"/>
    </source>
</evidence>
<keyword evidence="10 22" id="KW-0547">Nucleotide-binding</keyword>
<dbReference type="NCBIfam" id="NF002378">
    <property type="entry name" value="PRK01372.1"/>
    <property type="match status" value="1"/>
</dbReference>
<evidence type="ECO:0000256" key="6">
    <source>
        <dbReference type="ARBA" id="ARBA00012216"/>
    </source>
</evidence>
<evidence type="ECO:0000313" key="24">
    <source>
        <dbReference type="EMBL" id="OIO17167.1"/>
    </source>
</evidence>
<comment type="caution">
    <text evidence="24">The sequence shown here is derived from an EMBL/GenBank/DDBJ whole genome shotgun (WGS) entry which is preliminary data.</text>
</comment>